<keyword evidence="4" id="KW-1185">Reference proteome</keyword>
<gene>
    <name evidence="3" type="ORF">MEDL_32338</name>
</gene>
<organism evidence="3 4">
    <name type="scientific">Mytilus edulis</name>
    <name type="common">Blue mussel</name>
    <dbReference type="NCBI Taxonomy" id="6550"/>
    <lineage>
        <taxon>Eukaryota</taxon>
        <taxon>Metazoa</taxon>
        <taxon>Spiralia</taxon>
        <taxon>Lophotrochozoa</taxon>
        <taxon>Mollusca</taxon>
        <taxon>Bivalvia</taxon>
        <taxon>Autobranchia</taxon>
        <taxon>Pteriomorphia</taxon>
        <taxon>Mytilida</taxon>
        <taxon>Mytiloidea</taxon>
        <taxon>Mytilidae</taxon>
        <taxon>Mytilinae</taxon>
        <taxon>Mytilus</taxon>
    </lineage>
</organism>
<dbReference type="Proteomes" id="UP000683360">
    <property type="component" value="Unassembled WGS sequence"/>
</dbReference>
<dbReference type="PANTHER" id="PTHR47526">
    <property type="entry name" value="ATP-DEPENDENT DNA HELICASE"/>
    <property type="match status" value="1"/>
</dbReference>
<keyword evidence="1" id="KW-0862">Zinc</keyword>
<dbReference type="AlphaFoldDB" id="A0A8S3SKJ2"/>
<reference evidence="3" key="1">
    <citation type="submission" date="2021-03" db="EMBL/GenBank/DDBJ databases">
        <authorList>
            <person name="Bekaert M."/>
        </authorList>
    </citation>
    <scope>NUCLEOTIDE SEQUENCE</scope>
</reference>
<dbReference type="GO" id="GO:0008270">
    <property type="term" value="F:zinc ion binding"/>
    <property type="evidence" value="ECO:0007669"/>
    <property type="project" value="UniProtKB-KW"/>
</dbReference>
<accession>A0A8S3SKJ2</accession>
<protein>
    <recommendedName>
        <fullName evidence="2">SWIM-type domain-containing protein</fullName>
    </recommendedName>
</protein>
<dbReference type="OrthoDB" id="6153132at2759"/>
<comment type="caution">
    <text evidence="3">The sequence shown here is derived from an EMBL/GenBank/DDBJ whole genome shotgun (WGS) entry which is preliminary data.</text>
</comment>
<dbReference type="EMBL" id="CAJPWZ010001606">
    <property type="protein sequence ID" value="CAG2218741.1"/>
    <property type="molecule type" value="Genomic_DNA"/>
</dbReference>
<keyword evidence="1" id="KW-0479">Metal-binding</keyword>
<evidence type="ECO:0000256" key="1">
    <source>
        <dbReference type="PROSITE-ProRule" id="PRU00325"/>
    </source>
</evidence>
<proteinExistence type="predicted"/>
<dbReference type="PROSITE" id="PS50966">
    <property type="entry name" value="ZF_SWIM"/>
    <property type="match status" value="1"/>
</dbReference>
<dbReference type="InterPro" id="IPR007527">
    <property type="entry name" value="Znf_SWIM"/>
</dbReference>
<evidence type="ECO:0000313" key="4">
    <source>
        <dbReference type="Proteomes" id="UP000683360"/>
    </source>
</evidence>
<keyword evidence="1" id="KW-0863">Zinc-finger</keyword>
<evidence type="ECO:0000313" key="3">
    <source>
        <dbReference type="EMBL" id="CAG2218741.1"/>
    </source>
</evidence>
<sequence>MAVTTKLDVLLHNINLDYFKDKTLTGRSKDQGYNYFTLGYIHSINLCEINANEVDIKAKCYRSMRKNEAPHKVNITVMKDEKIISDSNCTCVAGLSGTCSHVVGLVHTICHYQNLNLKEVPSELSATSFPQQWHKPRGRKIKAQPVVSMTLANPTTPTSERKRKPVFTEIPQVDLPGSSSSAILKLKEEDEIPLSYLLQENATTIDTRLGKVQTGSLLYFHVSKI</sequence>
<feature type="domain" description="SWIM-type" evidence="2">
    <location>
        <begin position="71"/>
        <end position="110"/>
    </location>
</feature>
<evidence type="ECO:0000259" key="2">
    <source>
        <dbReference type="PROSITE" id="PS50966"/>
    </source>
</evidence>
<name>A0A8S3SKJ2_MYTED</name>
<dbReference type="PANTHER" id="PTHR47526:SF3">
    <property type="entry name" value="PHD-TYPE DOMAIN-CONTAINING PROTEIN"/>
    <property type="match status" value="1"/>
</dbReference>